<dbReference type="EMBL" id="CADCUR010000258">
    <property type="protein sequence ID" value="CAA9419160.1"/>
    <property type="molecule type" value="Genomic_DNA"/>
</dbReference>
<feature type="signal peptide" evidence="1">
    <location>
        <begin position="1"/>
        <end position="23"/>
    </location>
</feature>
<keyword evidence="1" id="KW-0732">Signal</keyword>
<gene>
    <name evidence="2" type="ORF">AVDCRST_MAG74-2843</name>
</gene>
<sequence length="90" mass="10405">MKKFIALSLLLLSAAAFVPSVEAKSNTASISVEPQYGGQIYQNRRRNNRIVRTYVRNVRQGRAVYRETYRVVYRANGTTRTQLVSRVRIR</sequence>
<reference evidence="2" key="1">
    <citation type="submission" date="2020-02" db="EMBL/GenBank/DDBJ databases">
        <authorList>
            <person name="Meier V. D."/>
        </authorList>
    </citation>
    <scope>NUCLEOTIDE SEQUENCE</scope>
    <source>
        <strain evidence="2">AVDCRST_MAG74</strain>
    </source>
</reference>
<proteinExistence type="predicted"/>
<name>A0A6J4PQ49_9BACT</name>
<protein>
    <submittedName>
        <fullName evidence="2">Uncharacterized protein</fullName>
    </submittedName>
</protein>
<accession>A0A6J4PQ49</accession>
<organism evidence="2">
    <name type="scientific">uncultured Pyrinomonadaceae bacterium</name>
    <dbReference type="NCBI Taxonomy" id="2283094"/>
    <lineage>
        <taxon>Bacteria</taxon>
        <taxon>Pseudomonadati</taxon>
        <taxon>Acidobacteriota</taxon>
        <taxon>Blastocatellia</taxon>
        <taxon>Blastocatellales</taxon>
        <taxon>Pyrinomonadaceae</taxon>
        <taxon>environmental samples</taxon>
    </lineage>
</organism>
<evidence type="ECO:0000256" key="1">
    <source>
        <dbReference type="SAM" id="SignalP"/>
    </source>
</evidence>
<evidence type="ECO:0000313" key="2">
    <source>
        <dbReference type="EMBL" id="CAA9419160.1"/>
    </source>
</evidence>
<feature type="chain" id="PRO_5026830808" evidence="1">
    <location>
        <begin position="24"/>
        <end position="90"/>
    </location>
</feature>
<dbReference type="AlphaFoldDB" id="A0A6J4PQ49"/>